<feature type="active site" description="Amidino-cysteine intermediate" evidence="7">
    <location>
        <position position="384"/>
    </location>
</feature>
<dbReference type="Gene3D" id="1.10.3930.10">
    <property type="entry name" value="Arginine deiminase"/>
    <property type="match status" value="1"/>
</dbReference>
<comment type="pathway">
    <text evidence="1">Amino-acid degradation; L-arginine degradation via ADI pathway; carbamoyl phosphate from L-arginine: step 1/2.</text>
</comment>
<dbReference type="GO" id="GO:0016990">
    <property type="term" value="F:arginine deiminase activity"/>
    <property type="evidence" value="ECO:0007669"/>
    <property type="project" value="UniProtKB-EC"/>
</dbReference>
<evidence type="ECO:0000256" key="3">
    <source>
        <dbReference type="ARBA" id="ARBA00012171"/>
    </source>
</evidence>
<dbReference type="PANTHER" id="PTHR47271:SF2">
    <property type="entry name" value="ARGININE DEIMINASE"/>
    <property type="match status" value="1"/>
</dbReference>
<evidence type="ECO:0000313" key="8">
    <source>
        <dbReference type="EMBL" id="OXZ28213.1"/>
    </source>
</evidence>
<evidence type="ECO:0000313" key="9">
    <source>
        <dbReference type="Proteomes" id="UP000215413"/>
    </source>
</evidence>
<dbReference type="PRINTS" id="PR01466">
    <property type="entry name" value="ARGDEIMINASE"/>
</dbReference>
<gene>
    <name evidence="8" type="ORF">B9N49_02625</name>
</gene>
<evidence type="ECO:0000256" key="1">
    <source>
        <dbReference type="ARBA" id="ARBA00005213"/>
    </source>
</evidence>
<evidence type="ECO:0000256" key="6">
    <source>
        <dbReference type="ARBA" id="ARBA00049429"/>
    </source>
</evidence>
<proteinExistence type="inferred from homology"/>
<evidence type="ECO:0000256" key="2">
    <source>
        <dbReference type="ARBA" id="ARBA00010206"/>
    </source>
</evidence>
<evidence type="ECO:0000256" key="4">
    <source>
        <dbReference type="ARBA" id="ARBA00022503"/>
    </source>
</evidence>
<reference evidence="9" key="1">
    <citation type="submission" date="2017-04" db="EMBL/GenBank/DDBJ databases">
        <title>Finegoldia magna isolated from orthopedic joint implant-associated infections.</title>
        <authorList>
            <person name="Bjorklund S."/>
            <person name="Bruggemann H."/>
            <person name="Jensen A."/>
            <person name="Hellmark B."/>
            <person name="Soderquist B."/>
        </authorList>
    </citation>
    <scope>NUCLEOTIDE SEQUENCE [LARGE SCALE GENOMIC DNA]</scope>
    <source>
        <strain evidence="9">CCUG 54800</strain>
    </source>
</reference>
<dbReference type="GO" id="GO:0019546">
    <property type="term" value="P:L-arginine deiminase pathway"/>
    <property type="evidence" value="ECO:0007669"/>
    <property type="project" value="TreeGrafter"/>
</dbReference>
<protein>
    <recommendedName>
        <fullName evidence="3">arginine deiminase</fullName>
        <ecNumber evidence="3">3.5.3.6</ecNumber>
    </recommendedName>
</protein>
<dbReference type="PANTHER" id="PTHR47271">
    <property type="entry name" value="ARGININE DEIMINASE"/>
    <property type="match status" value="1"/>
</dbReference>
<name>A0A233V745_FINMA</name>
<evidence type="ECO:0000256" key="5">
    <source>
        <dbReference type="ARBA" id="ARBA00022801"/>
    </source>
</evidence>
<comment type="similarity">
    <text evidence="2">Belongs to the arginine deiminase family.</text>
</comment>
<keyword evidence="4" id="KW-0056">Arginine metabolism</keyword>
<sequence length="393" mass="45255">MKPNIYSEIDKLKSVIVHRPGEELNNLTPDFMEELLFDELPYLENAIKEHDFFCETMRNEGIEVLYLEDLAAESIKQDDVRKQFIEDFLEESGNKSADEINLLRDLLTNISDEKELILKTMAGVRLDEIGINDESGRLLAVNPMPNLYFTRDPFSFVGNCVSINRMWSETRNRETLYAKYIFAYNSRFNDIEKIYDRTEDTSIEGGDILILNSECVAVGISQRTQKESVDKFAKNLLEKSDFKFVLSFKIPNKREFMHLDTVFTMIDKGIFTVHPLIEGPLYVEKLYLEDNTLQREVQKGSLEEILSTNLHVDNVKIIRCGGTNPIDQMREQWNDGSNTLAIAPNTVIVYDRNNVTNSLLQEADVNIRTIKSGELSRGRGGPRCMSMPFEREM</sequence>
<dbReference type="Proteomes" id="UP000215413">
    <property type="component" value="Unassembled WGS sequence"/>
</dbReference>
<dbReference type="RefSeq" id="WP_094205407.1">
    <property type="nucleotide sequence ID" value="NZ_JAWGQT010000012.1"/>
</dbReference>
<dbReference type="UniPathway" id="UPA00254">
    <property type="reaction ID" value="UER00364"/>
</dbReference>
<dbReference type="PIRSF" id="PIRSF006356">
    <property type="entry name" value="Arg_deiminase"/>
    <property type="match status" value="1"/>
</dbReference>
<dbReference type="Pfam" id="PF02274">
    <property type="entry name" value="ADI"/>
    <property type="match status" value="1"/>
</dbReference>
<organism evidence="8 9">
    <name type="scientific">Finegoldia magna</name>
    <name type="common">Peptostreptococcus magnus</name>
    <dbReference type="NCBI Taxonomy" id="1260"/>
    <lineage>
        <taxon>Bacteria</taxon>
        <taxon>Bacillati</taxon>
        <taxon>Bacillota</taxon>
        <taxon>Tissierellia</taxon>
        <taxon>Tissierellales</taxon>
        <taxon>Peptoniphilaceae</taxon>
        <taxon>Finegoldia</taxon>
    </lineage>
</organism>
<dbReference type="SUPFAM" id="SSF55909">
    <property type="entry name" value="Pentein"/>
    <property type="match status" value="1"/>
</dbReference>
<dbReference type="AlphaFoldDB" id="A0A233V745"/>
<evidence type="ECO:0000256" key="7">
    <source>
        <dbReference type="PIRSR" id="PIRSR006356-1"/>
    </source>
</evidence>
<dbReference type="NCBIfam" id="NF002381">
    <property type="entry name" value="PRK01388.1"/>
    <property type="match status" value="1"/>
</dbReference>
<keyword evidence="5" id="KW-0378">Hydrolase</keyword>
<comment type="caution">
    <text evidence="8">The sequence shown here is derived from an EMBL/GenBank/DDBJ whole genome shotgun (WGS) entry which is preliminary data.</text>
</comment>
<dbReference type="EC" id="3.5.3.6" evidence="3"/>
<comment type="catalytic activity">
    <reaction evidence="6">
        <text>L-arginine + H2O = L-citrulline + NH4(+)</text>
        <dbReference type="Rhea" id="RHEA:19597"/>
        <dbReference type="ChEBI" id="CHEBI:15377"/>
        <dbReference type="ChEBI" id="CHEBI:28938"/>
        <dbReference type="ChEBI" id="CHEBI:32682"/>
        <dbReference type="ChEBI" id="CHEBI:57743"/>
        <dbReference type="EC" id="3.5.3.6"/>
    </reaction>
</comment>
<dbReference type="Gene3D" id="3.75.10.10">
    <property type="entry name" value="L-arginine/glycine Amidinotransferase, Chain A"/>
    <property type="match status" value="1"/>
</dbReference>
<accession>A0A233V745</accession>
<dbReference type="InterPro" id="IPR003876">
    <property type="entry name" value="Arg_deiminase"/>
</dbReference>
<dbReference type="EMBL" id="NDYC01000014">
    <property type="protein sequence ID" value="OXZ28213.1"/>
    <property type="molecule type" value="Genomic_DNA"/>
</dbReference>